<sequence length="43" mass="4797">MLTSVWIETQKICDSNDPTACMYSNVFQVQSLTGSDHLAYSVL</sequence>
<dbReference type="AlphaFoldDB" id="A0A0A9B5V5"/>
<name>A0A0A9B5V5_ARUDO</name>
<evidence type="ECO:0000313" key="1">
    <source>
        <dbReference type="EMBL" id="JAD59394.1"/>
    </source>
</evidence>
<organism evidence="1">
    <name type="scientific">Arundo donax</name>
    <name type="common">Giant reed</name>
    <name type="synonym">Donax arundinaceus</name>
    <dbReference type="NCBI Taxonomy" id="35708"/>
    <lineage>
        <taxon>Eukaryota</taxon>
        <taxon>Viridiplantae</taxon>
        <taxon>Streptophyta</taxon>
        <taxon>Embryophyta</taxon>
        <taxon>Tracheophyta</taxon>
        <taxon>Spermatophyta</taxon>
        <taxon>Magnoliopsida</taxon>
        <taxon>Liliopsida</taxon>
        <taxon>Poales</taxon>
        <taxon>Poaceae</taxon>
        <taxon>PACMAD clade</taxon>
        <taxon>Arundinoideae</taxon>
        <taxon>Arundineae</taxon>
        <taxon>Arundo</taxon>
    </lineage>
</organism>
<reference evidence="1" key="1">
    <citation type="submission" date="2014-09" db="EMBL/GenBank/DDBJ databases">
        <authorList>
            <person name="Magalhaes I.L.F."/>
            <person name="Oliveira U."/>
            <person name="Santos F.R."/>
            <person name="Vidigal T.H.D.A."/>
            <person name="Brescovit A.D."/>
            <person name="Santos A.J."/>
        </authorList>
    </citation>
    <scope>NUCLEOTIDE SEQUENCE</scope>
    <source>
        <tissue evidence="1">Shoot tissue taken approximately 20 cm above the soil surface</tissue>
    </source>
</reference>
<dbReference type="EMBL" id="GBRH01238501">
    <property type="protein sequence ID" value="JAD59394.1"/>
    <property type="molecule type" value="Transcribed_RNA"/>
</dbReference>
<accession>A0A0A9B5V5</accession>
<reference evidence="1" key="2">
    <citation type="journal article" date="2015" name="Data Brief">
        <title>Shoot transcriptome of the giant reed, Arundo donax.</title>
        <authorList>
            <person name="Barrero R.A."/>
            <person name="Guerrero F.D."/>
            <person name="Moolhuijzen P."/>
            <person name="Goolsby J.A."/>
            <person name="Tidwell J."/>
            <person name="Bellgard S.E."/>
            <person name="Bellgard M.I."/>
        </authorList>
    </citation>
    <scope>NUCLEOTIDE SEQUENCE</scope>
    <source>
        <tissue evidence="1">Shoot tissue taken approximately 20 cm above the soil surface</tissue>
    </source>
</reference>
<proteinExistence type="predicted"/>
<protein>
    <submittedName>
        <fullName evidence="1">Uncharacterized protein</fullName>
    </submittedName>
</protein>